<dbReference type="GO" id="GO:0019634">
    <property type="term" value="P:organic phosphonate metabolic process"/>
    <property type="evidence" value="ECO:0007669"/>
    <property type="project" value="InterPro"/>
</dbReference>
<dbReference type="InterPro" id="IPR038058">
    <property type="entry name" value="PhnH-like_sp"/>
</dbReference>
<dbReference type="OrthoDB" id="7947094at2"/>
<organism evidence="1 2">
    <name type="scientific">Aliiroseovarius halocynthiae</name>
    <dbReference type="NCBI Taxonomy" id="985055"/>
    <lineage>
        <taxon>Bacteria</taxon>
        <taxon>Pseudomonadati</taxon>
        <taxon>Pseudomonadota</taxon>
        <taxon>Alphaproteobacteria</taxon>
        <taxon>Rhodobacterales</taxon>
        <taxon>Paracoccaceae</taxon>
        <taxon>Aliiroseovarius</taxon>
    </lineage>
</organism>
<dbReference type="Pfam" id="PF05845">
    <property type="entry name" value="PhnH"/>
    <property type="match status" value="1"/>
</dbReference>
<dbReference type="Proteomes" id="UP000315816">
    <property type="component" value="Unassembled WGS sequence"/>
</dbReference>
<reference evidence="1 2" key="1">
    <citation type="submission" date="2019-06" db="EMBL/GenBank/DDBJ databases">
        <title>A novel species of marine bacteria.</title>
        <authorList>
            <person name="Wang Y."/>
        </authorList>
    </citation>
    <scope>NUCLEOTIDE SEQUENCE [LARGE SCALE GENOMIC DNA]</scope>
    <source>
        <strain evidence="1 2">MA1-10</strain>
    </source>
</reference>
<evidence type="ECO:0000313" key="1">
    <source>
        <dbReference type="EMBL" id="TQV67376.1"/>
    </source>
</evidence>
<dbReference type="Gene3D" id="3.40.50.11310">
    <property type="entry name" value="Bacterial phosphonate metabolism protein PhnH"/>
    <property type="match status" value="1"/>
</dbReference>
<dbReference type="SUPFAM" id="SSF159709">
    <property type="entry name" value="PhnH-like"/>
    <property type="match status" value="1"/>
</dbReference>
<dbReference type="GO" id="GO:0016829">
    <property type="term" value="F:lyase activity"/>
    <property type="evidence" value="ECO:0007669"/>
    <property type="project" value="UniProtKB-KW"/>
</dbReference>
<protein>
    <submittedName>
        <fullName evidence="1">Phosphonate C-P lyase system protein PhnH</fullName>
    </submittedName>
</protein>
<keyword evidence="1" id="KW-0456">Lyase</keyword>
<keyword evidence="2" id="KW-1185">Reference proteome</keyword>
<dbReference type="RefSeq" id="WP_142853540.1">
    <property type="nucleotide sequence ID" value="NZ_FXWW01000002.1"/>
</dbReference>
<name>A0A545SR54_9RHOB</name>
<gene>
    <name evidence="1" type="primary">phnH</name>
    <name evidence="1" type="ORF">FIL88_09095</name>
</gene>
<comment type="caution">
    <text evidence="1">The sequence shown here is derived from an EMBL/GenBank/DDBJ whole genome shotgun (WGS) entry which is preliminary data.</text>
</comment>
<proteinExistence type="predicted"/>
<dbReference type="AlphaFoldDB" id="A0A545SR54"/>
<dbReference type="NCBIfam" id="TIGR03292">
    <property type="entry name" value="PhnH_redo"/>
    <property type="match status" value="1"/>
</dbReference>
<dbReference type="EMBL" id="VICH01000006">
    <property type="protein sequence ID" value="TQV67376.1"/>
    <property type="molecule type" value="Genomic_DNA"/>
</dbReference>
<accession>A0A545SR54</accession>
<sequence length="178" mass="19270">MLSAPLPSVEETRANQSFDALLNALSRPGQIRTLPTAGEGSIVDALLDRECRVFCADPTLLPQVLETGAMIAELPDADLVFFGPVQDAEALLSVAQGSDLYPDDGATVVVRAPLNVGSKLRLTGPGIEFHHDIKIAGLPTGFWHMRQELIRYPMGFDLFFVDGDQVLGIPRSTKVEEL</sequence>
<dbReference type="InterPro" id="IPR008772">
    <property type="entry name" value="Phosphonate_metab_PhnH"/>
</dbReference>
<evidence type="ECO:0000313" key="2">
    <source>
        <dbReference type="Proteomes" id="UP000315816"/>
    </source>
</evidence>